<keyword evidence="7 13" id="KW-0479">Metal-binding</keyword>
<keyword evidence="8 13" id="KW-0862">Zinc</keyword>
<keyword evidence="9" id="KW-0007">Acetylation</keyword>
<evidence type="ECO:0000313" key="16">
    <source>
        <dbReference type="Proteomes" id="UP001178461"/>
    </source>
</evidence>
<dbReference type="InterPro" id="IPR018338">
    <property type="entry name" value="Carbonic_anhydrase_a-class_CS"/>
</dbReference>
<evidence type="ECO:0000256" key="9">
    <source>
        <dbReference type="ARBA" id="ARBA00022990"/>
    </source>
</evidence>
<evidence type="ECO:0000313" key="15">
    <source>
        <dbReference type="EMBL" id="CAI5779298.1"/>
    </source>
</evidence>
<comment type="subcellular location">
    <subcellularLocation>
        <location evidence="3">Cytoplasm</location>
    </subcellularLocation>
</comment>
<dbReference type="Proteomes" id="UP001178461">
    <property type="component" value="Chromosome 7"/>
</dbReference>
<dbReference type="SMART" id="SM01057">
    <property type="entry name" value="Carb_anhydrase"/>
    <property type="match status" value="1"/>
</dbReference>
<accession>A0AA35KLT0</accession>
<proteinExistence type="inferred from homology"/>
<dbReference type="GO" id="GO:0008270">
    <property type="term" value="F:zinc ion binding"/>
    <property type="evidence" value="ECO:0007669"/>
    <property type="project" value="UniProtKB-UniRule"/>
</dbReference>
<evidence type="ECO:0000256" key="6">
    <source>
        <dbReference type="ARBA" id="ARBA00022553"/>
    </source>
</evidence>
<comment type="cofactor">
    <cofactor evidence="1 13">
        <name>Zn(2+)</name>
        <dbReference type="ChEBI" id="CHEBI:29105"/>
    </cofactor>
</comment>
<dbReference type="InterPro" id="IPR023561">
    <property type="entry name" value="Carbonic_anhydrase_a-class"/>
</dbReference>
<evidence type="ECO:0000256" key="2">
    <source>
        <dbReference type="ARBA" id="ARBA00002904"/>
    </source>
</evidence>
<dbReference type="PANTHER" id="PTHR18952:SF127">
    <property type="entry name" value="CARBONIC ANHYDRASE 3"/>
    <property type="match status" value="1"/>
</dbReference>
<organism evidence="15 16">
    <name type="scientific">Podarcis lilfordi</name>
    <name type="common">Lilford's wall lizard</name>
    <dbReference type="NCBI Taxonomy" id="74358"/>
    <lineage>
        <taxon>Eukaryota</taxon>
        <taxon>Metazoa</taxon>
        <taxon>Chordata</taxon>
        <taxon>Craniata</taxon>
        <taxon>Vertebrata</taxon>
        <taxon>Euteleostomi</taxon>
        <taxon>Lepidosauria</taxon>
        <taxon>Squamata</taxon>
        <taxon>Bifurcata</taxon>
        <taxon>Unidentata</taxon>
        <taxon>Episquamata</taxon>
        <taxon>Laterata</taxon>
        <taxon>Lacertibaenia</taxon>
        <taxon>Lacertidae</taxon>
        <taxon>Podarcis</taxon>
    </lineage>
</organism>
<sequence>MALAGDGRGHPAGGAAARTVPSEIMSLQPWGYLKDNGPDRWHETYPMAKGNNQSPVAILTKDVYKDPALLPWFTGYDPGAAKTIMNTGKTCRVTFDDTFDRSVLRGGPLQGTYRLRQLLIHWGSTDDKGSEHVIDATRHAGEIHLVHWYPKYSNYADSLRKTDGVAILAILLKVGKDPKPEMKRILEEMEAIKTKGKEVPFQNFDPSILFPQNRSYFTYQGSFTTPPCDECVTWIILKEPITVSVDQMEKLRSLSSNAAGDPYCALVDNWRPLQPLNNRMVRSPCQ</sequence>
<dbReference type="InterPro" id="IPR001148">
    <property type="entry name" value="CA_dom"/>
</dbReference>
<dbReference type="GO" id="GO:0004089">
    <property type="term" value="F:carbonate dehydratase activity"/>
    <property type="evidence" value="ECO:0007669"/>
    <property type="project" value="UniProtKB-UniRule"/>
</dbReference>
<dbReference type="SUPFAM" id="SSF51069">
    <property type="entry name" value="Carbonic anhydrase"/>
    <property type="match status" value="1"/>
</dbReference>
<keyword evidence="10" id="KW-0318">Glutathionylation</keyword>
<feature type="domain" description="Alpha-carbonic anhydrase" evidence="14">
    <location>
        <begin position="30"/>
        <end position="285"/>
    </location>
</feature>
<dbReference type="InterPro" id="IPR036398">
    <property type="entry name" value="CA_dom_sf"/>
</dbReference>
<dbReference type="Pfam" id="PF00194">
    <property type="entry name" value="Carb_anhydrase"/>
    <property type="match status" value="1"/>
</dbReference>
<keyword evidence="11 13" id="KW-0456">Lyase</keyword>
<dbReference type="PANTHER" id="PTHR18952">
    <property type="entry name" value="CARBONIC ANHYDRASE"/>
    <property type="match status" value="1"/>
</dbReference>
<protein>
    <recommendedName>
        <fullName evidence="13">Carbonic anhydrase</fullName>
        <ecNumber evidence="13">4.2.1.1</ecNumber>
    </recommendedName>
</protein>
<comment type="similarity">
    <text evidence="4 13">Belongs to the alpha-carbonic anhydrase family.</text>
</comment>
<keyword evidence="6" id="KW-0597">Phosphoprotein</keyword>
<evidence type="ECO:0000256" key="10">
    <source>
        <dbReference type="ARBA" id="ARBA00023206"/>
    </source>
</evidence>
<evidence type="ECO:0000256" key="4">
    <source>
        <dbReference type="ARBA" id="ARBA00010718"/>
    </source>
</evidence>
<reference evidence="15" key="1">
    <citation type="submission" date="2022-12" db="EMBL/GenBank/DDBJ databases">
        <authorList>
            <person name="Alioto T."/>
            <person name="Alioto T."/>
            <person name="Gomez Garrido J."/>
        </authorList>
    </citation>
    <scope>NUCLEOTIDE SEQUENCE</scope>
</reference>
<evidence type="ECO:0000259" key="14">
    <source>
        <dbReference type="SMART" id="SM01057"/>
    </source>
</evidence>
<name>A0AA35KLT0_9SAUR</name>
<evidence type="ECO:0000256" key="7">
    <source>
        <dbReference type="ARBA" id="ARBA00022723"/>
    </source>
</evidence>
<evidence type="ECO:0000256" key="11">
    <source>
        <dbReference type="ARBA" id="ARBA00023239"/>
    </source>
</evidence>
<evidence type="ECO:0000256" key="5">
    <source>
        <dbReference type="ARBA" id="ARBA00022490"/>
    </source>
</evidence>
<evidence type="ECO:0000256" key="8">
    <source>
        <dbReference type="ARBA" id="ARBA00022833"/>
    </source>
</evidence>
<evidence type="ECO:0000256" key="12">
    <source>
        <dbReference type="ARBA" id="ARBA00048348"/>
    </source>
</evidence>
<comment type="function">
    <text evidence="2 13">Reversible hydration of carbon dioxide.</text>
</comment>
<evidence type="ECO:0000256" key="3">
    <source>
        <dbReference type="ARBA" id="ARBA00004496"/>
    </source>
</evidence>
<evidence type="ECO:0000256" key="1">
    <source>
        <dbReference type="ARBA" id="ARBA00001947"/>
    </source>
</evidence>
<gene>
    <name evidence="15" type="ORF">PODLI_1B011937</name>
</gene>
<dbReference type="Gene3D" id="3.10.200.10">
    <property type="entry name" value="Alpha carbonic anhydrase"/>
    <property type="match status" value="1"/>
</dbReference>
<dbReference type="AlphaFoldDB" id="A0AA35KLT0"/>
<dbReference type="EMBL" id="OX395132">
    <property type="protein sequence ID" value="CAI5779298.1"/>
    <property type="molecule type" value="Genomic_DNA"/>
</dbReference>
<keyword evidence="16" id="KW-1185">Reference proteome</keyword>
<dbReference type="PROSITE" id="PS00162">
    <property type="entry name" value="ALPHA_CA_1"/>
    <property type="match status" value="1"/>
</dbReference>
<dbReference type="EC" id="4.2.1.1" evidence="13"/>
<dbReference type="GO" id="GO:0005829">
    <property type="term" value="C:cytosol"/>
    <property type="evidence" value="ECO:0007669"/>
    <property type="project" value="TreeGrafter"/>
</dbReference>
<keyword evidence="5" id="KW-0963">Cytoplasm</keyword>
<evidence type="ECO:0000256" key="13">
    <source>
        <dbReference type="RuleBase" id="RU367011"/>
    </source>
</evidence>
<comment type="catalytic activity">
    <reaction evidence="12 13">
        <text>hydrogencarbonate + H(+) = CO2 + H2O</text>
        <dbReference type="Rhea" id="RHEA:10748"/>
        <dbReference type="ChEBI" id="CHEBI:15377"/>
        <dbReference type="ChEBI" id="CHEBI:15378"/>
        <dbReference type="ChEBI" id="CHEBI:16526"/>
        <dbReference type="ChEBI" id="CHEBI:17544"/>
        <dbReference type="EC" id="4.2.1.1"/>
    </reaction>
</comment>